<dbReference type="GO" id="GO:0016787">
    <property type="term" value="F:hydrolase activity"/>
    <property type="evidence" value="ECO:0007669"/>
    <property type="project" value="UniProtKB-KW"/>
</dbReference>
<accession>A0ABU8WFW1</accession>
<name>A0ABU8WFW1_9BURK</name>
<keyword evidence="3" id="KW-1185">Reference proteome</keyword>
<protein>
    <submittedName>
        <fullName evidence="2">HNH endonuclease signature motif containing protein</fullName>
        <ecNumber evidence="2">3.1.-.-</ecNumber>
    </submittedName>
</protein>
<dbReference type="Proteomes" id="UP001385892">
    <property type="component" value="Unassembled WGS sequence"/>
</dbReference>
<reference evidence="2 3" key="1">
    <citation type="submission" date="2024-03" db="EMBL/GenBank/DDBJ databases">
        <title>Novel species of the genus Variovorax.</title>
        <authorList>
            <person name="Liu Q."/>
            <person name="Xin Y.-H."/>
        </authorList>
    </citation>
    <scope>NUCLEOTIDE SEQUENCE [LARGE SCALE GENOMIC DNA]</scope>
    <source>
        <strain evidence="2 3">KACC 18900</strain>
    </source>
</reference>
<dbReference type="InterPro" id="IPR003615">
    <property type="entry name" value="HNH_nuc"/>
</dbReference>
<feature type="domain" description="HNH nuclease" evidence="1">
    <location>
        <begin position="91"/>
        <end position="129"/>
    </location>
</feature>
<organism evidence="2 3">
    <name type="scientific">Variovorax rhizosphaerae</name>
    <dbReference type="NCBI Taxonomy" id="1836200"/>
    <lineage>
        <taxon>Bacteria</taxon>
        <taxon>Pseudomonadati</taxon>
        <taxon>Pseudomonadota</taxon>
        <taxon>Betaproteobacteria</taxon>
        <taxon>Burkholderiales</taxon>
        <taxon>Comamonadaceae</taxon>
        <taxon>Variovorax</taxon>
    </lineage>
</organism>
<keyword evidence="2" id="KW-0540">Nuclease</keyword>
<dbReference type="Gene3D" id="3.90.75.20">
    <property type="match status" value="1"/>
</dbReference>
<gene>
    <name evidence="2" type="ORF">WKW82_06990</name>
</gene>
<proteinExistence type="predicted"/>
<keyword evidence="2" id="KW-0378">Hydrolase</keyword>
<evidence type="ECO:0000313" key="2">
    <source>
        <dbReference type="EMBL" id="MEJ8846387.1"/>
    </source>
</evidence>
<dbReference type="EMBL" id="JBBKZT010000003">
    <property type="protein sequence ID" value="MEJ8846387.1"/>
    <property type="molecule type" value="Genomic_DNA"/>
</dbReference>
<evidence type="ECO:0000259" key="1">
    <source>
        <dbReference type="Pfam" id="PF13392"/>
    </source>
</evidence>
<dbReference type="Pfam" id="PF13392">
    <property type="entry name" value="HNH_3"/>
    <property type="match status" value="1"/>
</dbReference>
<sequence length="183" mass="20880">MHKKSKSRWCEAEFVLLDLLYPTGDIDELASRLSRSRQAIKHMAIARGLSGKYFNGRGCPSPSGTEVLRRGQNSYVMVKVVDETGAKAWVRKHHLVWQAVHGAPPPKGTRLLFKDGDRRNCSIDNLELIDDVDAARRMNQLRSYPPALQETIRLLNEVRKTIREHENHRRRARPPLQVVGPAE</sequence>
<dbReference type="RefSeq" id="WP_340341550.1">
    <property type="nucleotide sequence ID" value="NZ_JBBKZT010000003.1"/>
</dbReference>
<keyword evidence="2" id="KW-0255">Endonuclease</keyword>
<dbReference type="GO" id="GO:0004519">
    <property type="term" value="F:endonuclease activity"/>
    <property type="evidence" value="ECO:0007669"/>
    <property type="project" value="UniProtKB-KW"/>
</dbReference>
<dbReference type="SUPFAM" id="SSF54060">
    <property type="entry name" value="His-Me finger endonucleases"/>
    <property type="match status" value="1"/>
</dbReference>
<dbReference type="InterPro" id="IPR044925">
    <property type="entry name" value="His-Me_finger_sf"/>
</dbReference>
<evidence type="ECO:0000313" key="3">
    <source>
        <dbReference type="Proteomes" id="UP001385892"/>
    </source>
</evidence>
<comment type="caution">
    <text evidence="2">The sequence shown here is derived from an EMBL/GenBank/DDBJ whole genome shotgun (WGS) entry which is preliminary data.</text>
</comment>
<dbReference type="EC" id="3.1.-.-" evidence="2"/>